<protein>
    <submittedName>
        <fullName evidence="2">Uncharacterized protein</fullName>
    </submittedName>
</protein>
<proteinExistence type="predicted"/>
<comment type="caution">
    <text evidence="2">The sequence shown here is derived from an EMBL/GenBank/DDBJ whole genome shotgun (WGS) entry which is preliminary data.</text>
</comment>
<name>A0A9P9AIQ9_9HYPO</name>
<evidence type="ECO:0000256" key="1">
    <source>
        <dbReference type="SAM" id="Phobius"/>
    </source>
</evidence>
<dbReference type="Proteomes" id="UP000777438">
    <property type="component" value="Unassembled WGS sequence"/>
</dbReference>
<dbReference type="EMBL" id="JAGPYM010000049">
    <property type="protein sequence ID" value="KAH6871889.1"/>
    <property type="molecule type" value="Genomic_DNA"/>
</dbReference>
<feature type="transmembrane region" description="Helical" evidence="1">
    <location>
        <begin position="71"/>
        <end position="92"/>
    </location>
</feature>
<organism evidence="2 3">
    <name type="scientific">Thelonectria olida</name>
    <dbReference type="NCBI Taxonomy" id="1576542"/>
    <lineage>
        <taxon>Eukaryota</taxon>
        <taxon>Fungi</taxon>
        <taxon>Dikarya</taxon>
        <taxon>Ascomycota</taxon>
        <taxon>Pezizomycotina</taxon>
        <taxon>Sordariomycetes</taxon>
        <taxon>Hypocreomycetidae</taxon>
        <taxon>Hypocreales</taxon>
        <taxon>Nectriaceae</taxon>
        <taxon>Thelonectria</taxon>
    </lineage>
</organism>
<dbReference type="OrthoDB" id="5428890at2759"/>
<evidence type="ECO:0000313" key="2">
    <source>
        <dbReference type="EMBL" id="KAH6871889.1"/>
    </source>
</evidence>
<keyword evidence="1" id="KW-1133">Transmembrane helix</keyword>
<keyword evidence="1" id="KW-0472">Membrane</keyword>
<accession>A0A9P9AIQ9</accession>
<keyword evidence="3" id="KW-1185">Reference proteome</keyword>
<sequence>MAIAPSTSMEYHDVRRSALAEFASDCNNGEENTPYSYLTYRPADLQSELENPWPRGWFERQMERKSGARDVMMATLIGIGFAVMLGMESLAVSSLVELDRGLVTNVAHQVAKS</sequence>
<gene>
    <name evidence="2" type="ORF">B0T10DRAFT_466393</name>
</gene>
<reference evidence="2 3" key="1">
    <citation type="journal article" date="2021" name="Nat. Commun.">
        <title>Genetic determinants of endophytism in the Arabidopsis root mycobiome.</title>
        <authorList>
            <person name="Mesny F."/>
            <person name="Miyauchi S."/>
            <person name="Thiergart T."/>
            <person name="Pickel B."/>
            <person name="Atanasova L."/>
            <person name="Karlsson M."/>
            <person name="Huettel B."/>
            <person name="Barry K.W."/>
            <person name="Haridas S."/>
            <person name="Chen C."/>
            <person name="Bauer D."/>
            <person name="Andreopoulos W."/>
            <person name="Pangilinan J."/>
            <person name="LaButti K."/>
            <person name="Riley R."/>
            <person name="Lipzen A."/>
            <person name="Clum A."/>
            <person name="Drula E."/>
            <person name="Henrissat B."/>
            <person name="Kohler A."/>
            <person name="Grigoriev I.V."/>
            <person name="Martin F.M."/>
            <person name="Hacquard S."/>
        </authorList>
    </citation>
    <scope>NUCLEOTIDE SEQUENCE [LARGE SCALE GENOMIC DNA]</scope>
    <source>
        <strain evidence="2 3">MPI-CAGE-CH-0241</strain>
    </source>
</reference>
<dbReference type="AlphaFoldDB" id="A0A9P9AIQ9"/>
<evidence type="ECO:0000313" key="3">
    <source>
        <dbReference type="Proteomes" id="UP000777438"/>
    </source>
</evidence>
<keyword evidence="1" id="KW-0812">Transmembrane</keyword>